<dbReference type="EMBL" id="CAJVPK010000017">
    <property type="protein sequence ID" value="CAG8433629.1"/>
    <property type="molecule type" value="Genomic_DNA"/>
</dbReference>
<comment type="caution">
    <text evidence="3">The sequence shown here is derived from an EMBL/GenBank/DDBJ whole genome shotgun (WGS) entry which is preliminary data.</text>
</comment>
<dbReference type="Gene3D" id="1.10.10.10">
    <property type="entry name" value="Winged helix-like DNA-binding domain superfamily/Winged helix DNA-binding domain"/>
    <property type="match status" value="1"/>
</dbReference>
<evidence type="ECO:0000313" key="4">
    <source>
        <dbReference type="Proteomes" id="UP000789706"/>
    </source>
</evidence>
<dbReference type="Proteomes" id="UP000789706">
    <property type="component" value="Unassembled WGS sequence"/>
</dbReference>
<feature type="region of interest" description="Disordered" evidence="1">
    <location>
        <begin position="187"/>
        <end position="211"/>
    </location>
</feature>
<evidence type="ECO:0000259" key="2">
    <source>
        <dbReference type="PROSITE" id="PS50934"/>
    </source>
</evidence>
<feature type="compositionally biased region" description="Polar residues" evidence="1">
    <location>
        <begin position="152"/>
        <end position="170"/>
    </location>
</feature>
<dbReference type="PANTHER" id="PTHR12374:SF21">
    <property type="entry name" value="SWIRM DOMAIN-CONTAINING PROTEIN FUN19-RELATED"/>
    <property type="match status" value="1"/>
</dbReference>
<dbReference type="GO" id="GO:0006357">
    <property type="term" value="P:regulation of transcription by RNA polymerase II"/>
    <property type="evidence" value="ECO:0007669"/>
    <property type="project" value="TreeGrafter"/>
</dbReference>
<evidence type="ECO:0000313" key="3">
    <source>
        <dbReference type="EMBL" id="CAG8433629.1"/>
    </source>
</evidence>
<dbReference type="FunFam" id="1.10.10.10:FF:000087">
    <property type="entry name" value="Transcriptional adapter 2"/>
    <property type="match status" value="1"/>
</dbReference>
<accession>A0A9N8YMF4</accession>
<dbReference type="SUPFAM" id="SSF46689">
    <property type="entry name" value="Homeodomain-like"/>
    <property type="match status" value="1"/>
</dbReference>
<sequence>MISSNMFLSNKQIPIYFGEKNYSPVLPSPPPSPPFQISDALAISQPSSPSTSYEPLNTSSLKQSRYRMRLSDAPSELLEYIEISKSILSPTKSLSSDLIRFSLKSYKSSTYEQNNNLFNTAMNISTEDTSNQKLVSGRHRNVRKNPYPIRSPSITSPNLTDPMNILRGNNSDNDDFEFKLSLISDNSSVSSPSESQLSCASSPSTPPSIDDLRDSIHESTTIPICRSYQKKQQRTKQVVSKRLGASSPHRKRKGNSLARVMADRGLLESVFNSNITSNDIKSVRIPPPPPMQFDELITNIKALDLDTKVLDTIDSAITWKGQPLSISHLPHYDSLHPAEAQVVSVLRLTPVQYLTGKHTLISAAQRYNQRNLPFKKSDAQKLLRIDVNKASKLWEFFRQVRWI</sequence>
<dbReference type="InterPro" id="IPR036388">
    <property type="entry name" value="WH-like_DNA-bd_sf"/>
</dbReference>
<protein>
    <submittedName>
        <fullName evidence="3">10922_t:CDS:1</fullName>
    </submittedName>
</protein>
<reference evidence="3" key="1">
    <citation type="submission" date="2021-06" db="EMBL/GenBank/DDBJ databases">
        <authorList>
            <person name="Kallberg Y."/>
            <person name="Tangrot J."/>
            <person name="Rosling A."/>
        </authorList>
    </citation>
    <scope>NUCLEOTIDE SEQUENCE</scope>
    <source>
        <strain evidence="3">AZ414A</strain>
    </source>
</reference>
<dbReference type="InterPro" id="IPR007526">
    <property type="entry name" value="SWIRM"/>
</dbReference>
<dbReference type="PROSITE" id="PS50934">
    <property type="entry name" value="SWIRM"/>
    <property type="match status" value="1"/>
</dbReference>
<dbReference type="InterPro" id="IPR009057">
    <property type="entry name" value="Homeodomain-like_sf"/>
</dbReference>
<dbReference type="GO" id="GO:0070210">
    <property type="term" value="C:Rpd3L-Expanded complex"/>
    <property type="evidence" value="ECO:0007669"/>
    <property type="project" value="TreeGrafter"/>
</dbReference>
<feature type="region of interest" description="Disordered" evidence="1">
    <location>
        <begin position="229"/>
        <end position="256"/>
    </location>
</feature>
<dbReference type="GO" id="GO:0006338">
    <property type="term" value="P:chromatin remodeling"/>
    <property type="evidence" value="ECO:0007669"/>
    <property type="project" value="TreeGrafter"/>
</dbReference>
<dbReference type="GO" id="GO:0003682">
    <property type="term" value="F:chromatin binding"/>
    <property type="evidence" value="ECO:0007669"/>
    <property type="project" value="TreeGrafter"/>
</dbReference>
<feature type="region of interest" description="Disordered" evidence="1">
    <location>
        <begin position="142"/>
        <end position="170"/>
    </location>
</feature>
<evidence type="ECO:0000256" key="1">
    <source>
        <dbReference type="SAM" id="MobiDB-lite"/>
    </source>
</evidence>
<dbReference type="OrthoDB" id="5598695at2759"/>
<name>A0A9N8YMF4_9GLOM</name>
<gene>
    <name evidence="3" type="ORF">DEBURN_LOCUS521</name>
</gene>
<feature type="domain" description="SWIRM" evidence="2">
    <location>
        <begin position="315"/>
        <end position="403"/>
    </location>
</feature>
<dbReference type="Pfam" id="PF04433">
    <property type="entry name" value="SWIRM"/>
    <property type="match status" value="1"/>
</dbReference>
<feature type="compositionally biased region" description="Low complexity" evidence="1">
    <location>
        <begin position="187"/>
        <end position="198"/>
    </location>
</feature>
<keyword evidence="4" id="KW-1185">Reference proteome</keyword>
<organism evidence="3 4">
    <name type="scientific">Diversispora eburnea</name>
    <dbReference type="NCBI Taxonomy" id="1213867"/>
    <lineage>
        <taxon>Eukaryota</taxon>
        <taxon>Fungi</taxon>
        <taxon>Fungi incertae sedis</taxon>
        <taxon>Mucoromycota</taxon>
        <taxon>Glomeromycotina</taxon>
        <taxon>Glomeromycetes</taxon>
        <taxon>Diversisporales</taxon>
        <taxon>Diversisporaceae</taxon>
        <taxon>Diversispora</taxon>
    </lineage>
</organism>
<dbReference type="PANTHER" id="PTHR12374">
    <property type="entry name" value="TRANSCRIPTIONAL ADAPTOR 2 ADA2 -RELATED"/>
    <property type="match status" value="1"/>
</dbReference>
<dbReference type="GO" id="GO:0003713">
    <property type="term" value="F:transcription coactivator activity"/>
    <property type="evidence" value="ECO:0007669"/>
    <property type="project" value="TreeGrafter"/>
</dbReference>
<dbReference type="AlphaFoldDB" id="A0A9N8YMF4"/>
<proteinExistence type="predicted"/>